<dbReference type="GO" id="GO:0016020">
    <property type="term" value="C:membrane"/>
    <property type="evidence" value="ECO:0007669"/>
    <property type="project" value="UniProtKB-SubCell"/>
</dbReference>
<dbReference type="Pfam" id="PF04932">
    <property type="entry name" value="Wzy_C"/>
    <property type="match status" value="1"/>
</dbReference>
<keyword evidence="4 5" id="KW-0472">Membrane</keyword>
<proteinExistence type="predicted"/>
<evidence type="ECO:0000256" key="4">
    <source>
        <dbReference type="ARBA" id="ARBA00023136"/>
    </source>
</evidence>
<sequence length="456" mass="48683">MSSLLYLAAVPVGWAFLRWIRFRPQRGVLLVAALVPFNGLLEIAPGWMQVAGWKEALLCLTLAVALFVPHRQTEPRPTLPWVPFGAALCVFGVVSAFVTAGTLGLFAIKITFFYFVVIPLILYLRPFTPRDRDLLVTIMMVESVGIALFGLAQQVIGGAGLAKMGYEYNETIRFAGGLLRSFSTFNQPFPYAFYLVTVLLVGGSVALADPRRARNRMFLMATPILVLGAAASVVRAALAGLLVGALLLAVVRYRRQLMPVILGSVAVVVVGGIAVSSQASSSLFSSSSLADRSTGWNTVMRTVGSHPFGDGLGSTGAAAARLLVEELGPMAGEMPYATGEVQIYGRPYQPDNYYVKLLIELGPIGVWLFCAILVAIFLLAFRGARALRGPDSALALGVAASVLASAVAAVASSYFEIFPTDFYFWLLAAVVGCAVTQRRPEPVSAAPNSVPEQVPS</sequence>
<dbReference type="InterPro" id="IPR051533">
    <property type="entry name" value="WaaL-like"/>
</dbReference>
<dbReference type="RefSeq" id="WP_067488710.1">
    <property type="nucleotide sequence ID" value="NZ_JBHXPO010000008.1"/>
</dbReference>
<evidence type="ECO:0000313" key="8">
    <source>
        <dbReference type="Proteomes" id="UP000295087"/>
    </source>
</evidence>
<protein>
    <recommendedName>
        <fullName evidence="6">O-antigen ligase-related domain-containing protein</fullName>
    </recommendedName>
</protein>
<dbReference type="PANTHER" id="PTHR37422">
    <property type="entry name" value="TEICHURONIC ACID BIOSYNTHESIS PROTEIN TUAE"/>
    <property type="match status" value="1"/>
</dbReference>
<evidence type="ECO:0000259" key="6">
    <source>
        <dbReference type="Pfam" id="PF04932"/>
    </source>
</evidence>
<dbReference type="Proteomes" id="UP000295087">
    <property type="component" value="Unassembled WGS sequence"/>
</dbReference>
<feature type="transmembrane region" description="Helical" evidence="5">
    <location>
        <begin position="257"/>
        <end position="275"/>
    </location>
</feature>
<keyword evidence="2 5" id="KW-0812">Transmembrane</keyword>
<keyword evidence="8" id="KW-1185">Reference proteome</keyword>
<evidence type="ECO:0000256" key="5">
    <source>
        <dbReference type="SAM" id="Phobius"/>
    </source>
</evidence>
<evidence type="ECO:0000256" key="3">
    <source>
        <dbReference type="ARBA" id="ARBA00022989"/>
    </source>
</evidence>
<feature type="transmembrane region" description="Helical" evidence="5">
    <location>
        <begin position="393"/>
        <end position="415"/>
    </location>
</feature>
<feature type="domain" description="O-antigen ligase-related" evidence="6">
    <location>
        <begin position="224"/>
        <end position="370"/>
    </location>
</feature>
<evidence type="ECO:0000256" key="1">
    <source>
        <dbReference type="ARBA" id="ARBA00004141"/>
    </source>
</evidence>
<dbReference type="EMBL" id="SNXK01000004">
    <property type="protein sequence ID" value="TDP37876.1"/>
    <property type="molecule type" value="Genomic_DNA"/>
</dbReference>
<organism evidence="7 8">
    <name type="scientific">Nocardia ignorata</name>
    <dbReference type="NCBI Taxonomy" id="145285"/>
    <lineage>
        <taxon>Bacteria</taxon>
        <taxon>Bacillati</taxon>
        <taxon>Actinomycetota</taxon>
        <taxon>Actinomycetes</taxon>
        <taxon>Mycobacteriales</taxon>
        <taxon>Nocardiaceae</taxon>
        <taxon>Nocardia</taxon>
    </lineage>
</organism>
<feature type="transmembrane region" description="Helical" evidence="5">
    <location>
        <begin position="106"/>
        <end position="124"/>
    </location>
</feature>
<feature type="transmembrane region" description="Helical" evidence="5">
    <location>
        <begin position="81"/>
        <end position="100"/>
    </location>
</feature>
<evidence type="ECO:0000256" key="2">
    <source>
        <dbReference type="ARBA" id="ARBA00022692"/>
    </source>
</evidence>
<dbReference type="AlphaFoldDB" id="A0A4R6PJE2"/>
<comment type="caution">
    <text evidence="7">The sequence shown here is derived from an EMBL/GenBank/DDBJ whole genome shotgun (WGS) entry which is preliminary data.</text>
</comment>
<dbReference type="InterPro" id="IPR007016">
    <property type="entry name" value="O-antigen_ligase-rel_domated"/>
</dbReference>
<gene>
    <name evidence="7" type="ORF">DFR75_104228</name>
</gene>
<name>A0A4R6PJE2_NOCIG</name>
<feature type="transmembrane region" description="Helical" evidence="5">
    <location>
        <begin position="220"/>
        <end position="251"/>
    </location>
</feature>
<comment type="subcellular location">
    <subcellularLocation>
        <location evidence="1">Membrane</location>
        <topology evidence="1">Multi-pass membrane protein</topology>
    </subcellularLocation>
</comment>
<dbReference type="PANTHER" id="PTHR37422:SF13">
    <property type="entry name" value="LIPOPOLYSACCHARIDE BIOSYNTHESIS PROTEIN PA4999-RELATED"/>
    <property type="match status" value="1"/>
</dbReference>
<evidence type="ECO:0000313" key="7">
    <source>
        <dbReference type="EMBL" id="TDP37876.1"/>
    </source>
</evidence>
<accession>A0A4R6PJE2</accession>
<keyword evidence="3 5" id="KW-1133">Transmembrane helix</keyword>
<feature type="transmembrane region" description="Helical" evidence="5">
    <location>
        <begin position="191"/>
        <end position="208"/>
    </location>
</feature>
<feature type="transmembrane region" description="Helical" evidence="5">
    <location>
        <begin position="27"/>
        <end position="44"/>
    </location>
</feature>
<feature type="transmembrane region" description="Helical" evidence="5">
    <location>
        <begin position="357"/>
        <end position="381"/>
    </location>
</feature>
<feature type="transmembrane region" description="Helical" evidence="5">
    <location>
        <begin position="136"/>
        <end position="156"/>
    </location>
</feature>
<reference evidence="7 8" key="1">
    <citation type="submission" date="2019-03" db="EMBL/GenBank/DDBJ databases">
        <title>Genomic Encyclopedia of Type Strains, Phase IV (KMG-IV): sequencing the most valuable type-strain genomes for metagenomic binning, comparative biology and taxonomic classification.</title>
        <authorList>
            <person name="Goeker M."/>
        </authorList>
    </citation>
    <scope>NUCLEOTIDE SEQUENCE [LARGE SCALE GENOMIC DNA]</scope>
    <source>
        <strain evidence="7 8">DSM 44496</strain>
    </source>
</reference>